<evidence type="ECO:0000313" key="5">
    <source>
        <dbReference type="Proteomes" id="UP000656244"/>
    </source>
</evidence>
<feature type="signal peptide" evidence="1">
    <location>
        <begin position="1"/>
        <end position="21"/>
    </location>
</feature>
<comment type="caution">
    <text evidence="4">The sequence shown here is derived from an EMBL/GenBank/DDBJ whole genome shotgun (WGS) entry which is preliminary data.</text>
</comment>
<dbReference type="Gene3D" id="3.10.620.30">
    <property type="match status" value="1"/>
</dbReference>
<protein>
    <submittedName>
        <fullName evidence="4">DUF3857 domain-containing protein</fullName>
    </submittedName>
</protein>
<evidence type="ECO:0000256" key="1">
    <source>
        <dbReference type="SAM" id="SignalP"/>
    </source>
</evidence>
<feature type="chain" id="PRO_5036743972" evidence="1">
    <location>
        <begin position="22"/>
        <end position="640"/>
    </location>
</feature>
<dbReference type="InterPro" id="IPR024618">
    <property type="entry name" value="DUF3857"/>
</dbReference>
<dbReference type="SUPFAM" id="SSF54001">
    <property type="entry name" value="Cysteine proteinases"/>
    <property type="match status" value="1"/>
</dbReference>
<dbReference type="Pfam" id="PF01841">
    <property type="entry name" value="Transglut_core"/>
    <property type="match status" value="1"/>
</dbReference>
<keyword evidence="5" id="KW-1185">Reference proteome</keyword>
<dbReference type="RefSeq" id="WP_186560233.1">
    <property type="nucleotide sequence ID" value="NZ_JACNMF010000002.1"/>
</dbReference>
<dbReference type="AlphaFoldDB" id="A0A923KK09"/>
<proteinExistence type="predicted"/>
<name>A0A923KK09_9FLAO</name>
<dbReference type="Proteomes" id="UP000656244">
    <property type="component" value="Unassembled WGS sequence"/>
</dbReference>
<evidence type="ECO:0000313" key="4">
    <source>
        <dbReference type="EMBL" id="MBC3757987.1"/>
    </source>
</evidence>
<keyword evidence="1" id="KW-0732">Signal</keyword>
<organism evidence="4 5">
    <name type="scientific">Hyunsoonleella aquatilis</name>
    <dbReference type="NCBI Taxonomy" id="2762758"/>
    <lineage>
        <taxon>Bacteria</taxon>
        <taxon>Pseudomonadati</taxon>
        <taxon>Bacteroidota</taxon>
        <taxon>Flavobacteriia</taxon>
        <taxon>Flavobacteriales</taxon>
        <taxon>Flavobacteriaceae</taxon>
    </lineage>
</organism>
<dbReference type="InterPro" id="IPR038765">
    <property type="entry name" value="Papain-like_cys_pep_sf"/>
</dbReference>
<evidence type="ECO:0000259" key="2">
    <source>
        <dbReference type="Pfam" id="PF01841"/>
    </source>
</evidence>
<feature type="domain" description="Transglutaminase-like" evidence="2">
    <location>
        <begin position="291"/>
        <end position="364"/>
    </location>
</feature>
<dbReference type="EMBL" id="JACNMF010000002">
    <property type="protein sequence ID" value="MBC3757987.1"/>
    <property type="molecule type" value="Genomic_DNA"/>
</dbReference>
<accession>A0A923KK09</accession>
<dbReference type="Gene3D" id="2.60.40.3140">
    <property type="match status" value="1"/>
</dbReference>
<sequence>MKTFYALALLLICAQFLPSQTEIKFGEVTMNELLEKEYVHDKSANAVVLYKNRLTYYSGNFDLITEVHERIKIYNKEGFDYATKQISLFKSRSTREMLTRLRAYTYNLEKGEIVKTKLDKDQIFDEEISYNYRGVSFTMPNIKEGSVIEFKYKITSPFVWNIDEFKFQYDIPIKKVDAELRTPDVLNFRATQKGFLFIKSQSGFHGTDMKNVKYNMVNVPALKEEPYVDNMDNYRTGVMFELVSIIIPGEVPRTYATSWSDVAKTIGSSEDYKDKLDKTRSFDDDLDILLKGLSQPEEKMKLLFKYVKDNMTWNGIDGKYFYNGVKKALKEKKGNVADINLTLVAMLRYAGIDANPVVLSTKDNIIPFFPTVDRLNYVIAYAKIGDETYFLDATDEFSDINVLPIKDYNWKGIYINNAKKRWTLIDIRQPEQSKEQYMVQTKLNEDGSIEGHLSARCSKHSALKMRKKFKNRDLEAFIAERESALENIEISEYELENINNHEGFVNESFDFYYENAVDVVGDKLLFNPFMFFAMEENPFKQDKRECPIDFGAPFSQKYIINIKLPDGYIVESQPEAVAMKMPKNLGKFVYRTRPTGDSLQLLVNFEINKAIITIVDFPFLKQLFHKMITKEAEQVVLTKA</sequence>
<reference evidence="4" key="1">
    <citation type="submission" date="2020-08" db="EMBL/GenBank/DDBJ databases">
        <title>Hyunsoonleella sp. strain SJ7 genome sequencing and assembly.</title>
        <authorList>
            <person name="Kim I."/>
        </authorList>
    </citation>
    <scope>NUCLEOTIDE SEQUENCE</scope>
    <source>
        <strain evidence="4">SJ7</strain>
    </source>
</reference>
<dbReference type="Pfam" id="PF12969">
    <property type="entry name" value="DUF3857"/>
    <property type="match status" value="1"/>
</dbReference>
<dbReference type="Gene3D" id="2.60.120.1130">
    <property type="match status" value="1"/>
</dbReference>
<evidence type="ECO:0000259" key="3">
    <source>
        <dbReference type="Pfam" id="PF12969"/>
    </source>
</evidence>
<dbReference type="InterPro" id="IPR002931">
    <property type="entry name" value="Transglutaminase-like"/>
</dbReference>
<gene>
    <name evidence="4" type="ORF">H7U19_06200</name>
</gene>
<feature type="domain" description="DUF3857" evidence="3">
    <location>
        <begin position="66"/>
        <end position="221"/>
    </location>
</feature>